<organism evidence="7 8">
    <name type="scientific">Candidatus Scybalocola faecigallinarum</name>
    <dbReference type="NCBI Taxonomy" id="2840941"/>
    <lineage>
        <taxon>Bacteria</taxon>
        <taxon>Bacillati</taxon>
        <taxon>Bacillota</taxon>
        <taxon>Clostridia</taxon>
        <taxon>Lachnospirales</taxon>
        <taxon>Lachnospiraceae</taxon>
        <taxon>Lachnospiraceae incertae sedis</taxon>
        <taxon>Candidatus Scybalocola (ex Gilroy et al. 2021)</taxon>
    </lineage>
</organism>
<sequence length="149" mass="16197">MTAIIWLIIMAVLIVIELATLGLTTIWFAAGALAACIAAVLDLAFWIQVLLFIVVSLVLLISTRPLAMRYLNARTSKTNVDSLIGKSAKVTKTIDNIQAQGQVMVNGMEWTARSEDDDAVIPEGTVVTIRRISGVKLIVTEKKEGVEDE</sequence>
<protein>
    <submittedName>
        <fullName evidence="7">NfeD family protein</fullName>
    </submittedName>
</protein>
<dbReference type="AlphaFoldDB" id="A0A9D1JRT7"/>
<dbReference type="GO" id="GO:0005886">
    <property type="term" value="C:plasma membrane"/>
    <property type="evidence" value="ECO:0007669"/>
    <property type="project" value="TreeGrafter"/>
</dbReference>
<accession>A0A9D1JRT7</accession>
<keyword evidence="2 5" id="KW-0812">Transmembrane</keyword>
<reference evidence="7" key="2">
    <citation type="journal article" date="2021" name="PeerJ">
        <title>Extensive microbial diversity within the chicken gut microbiome revealed by metagenomics and culture.</title>
        <authorList>
            <person name="Gilroy R."/>
            <person name="Ravi A."/>
            <person name="Getino M."/>
            <person name="Pursley I."/>
            <person name="Horton D.L."/>
            <person name="Alikhan N.F."/>
            <person name="Baker D."/>
            <person name="Gharbi K."/>
            <person name="Hall N."/>
            <person name="Watson M."/>
            <person name="Adriaenssens E.M."/>
            <person name="Foster-Nyarko E."/>
            <person name="Jarju S."/>
            <person name="Secka A."/>
            <person name="Antonio M."/>
            <person name="Oren A."/>
            <person name="Chaudhuri R.R."/>
            <person name="La Ragione R."/>
            <person name="Hildebrand F."/>
            <person name="Pallen M.J."/>
        </authorList>
    </citation>
    <scope>NUCLEOTIDE SEQUENCE</scope>
    <source>
        <strain evidence="7">CHK178-757</strain>
    </source>
</reference>
<evidence type="ECO:0000313" key="7">
    <source>
        <dbReference type="EMBL" id="HIS47685.1"/>
    </source>
</evidence>
<feature type="transmembrane region" description="Helical" evidence="5">
    <location>
        <begin position="44"/>
        <end position="67"/>
    </location>
</feature>
<dbReference type="PANTHER" id="PTHR33507">
    <property type="entry name" value="INNER MEMBRANE PROTEIN YBBJ"/>
    <property type="match status" value="1"/>
</dbReference>
<dbReference type="InterPro" id="IPR052165">
    <property type="entry name" value="Membrane_assoc_protease"/>
</dbReference>
<dbReference type="SUPFAM" id="SSF141322">
    <property type="entry name" value="NfeD domain-like"/>
    <property type="match status" value="1"/>
</dbReference>
<evidence type="ECO:0000256" key="1">
    <source>
        <dbReference type="ARBA" id="ARBA00004141"/>
    </source>
</evidence>
<gene>
    <name evidence="7" type="ORF">IAB46_09065</name>
</gene>
<name>A0A9D1JRT7_9FIRM</name>
<dbReference type="InterPro" id="IPR002810">
    <property type="entry name" value="NfeD-like_C"/>
</dbReference>
<keyword evidence="3 5" id="KW-1133">Transmembrane helix</keyword>
<dbReference type="PANTHER" id="PTHR33507:SF3">
    <property type="entry name" value="INNER MEMBRANE PROTEIN YBBJ"/>
    <property type="match status" value="1"/>
</dbReference>
<keyword evidence="4 5" id="KW-0472">Membrane</keyword>
<dbReference type="Proteomes" id="UP000823927">
    <property type="component" value="Unassembled WGS sequence"/>
</dbReference>
<reference evidence="7" key="1">
    <citation type="submission" date="2020-10" db="EMBL/GenBank/DDBJ databases">
        <authorList>
            <person name="Gilroy R."/>
        </authorList>
    </citation>
    <scope>NUCLEOTIDE SEQUENCE</scope>
    <source>
        <strain evidence="7">CHK178-757</strain>
    </source>
</reference>
<feature type="domain" description="NfeD-like C-terminal" evidence="6">
    <location>
        <begin position="80"/>
        <end position="140"/>
    </location>
</feature>
<evidence type="ECO:0000259" key="6">
    <source>
        <dbReference type="Pfam" id="PF01957"/>
    </source>
</evidence>
<evidence type="ECO:0000313" key="8">
    <source>
        <dbReference type="Proteomes" id="UP000823927"/>
    </source>
</evidence>
<evidence type="ECO:0000256" key="3">
    <source>
        <dbReference type="ARBA" id="ARBA00022989"/>
    </source>
</evidence>
<evidence type="ECO:0000256" key="2">
    <source>
        <dbReference type="ARBA" id="ARBA00022692"/>
    </source>
</evidence>
<dbReference type="Pfam" id="PF01957">
    <property type="entry name" value="NfeD"/>
    <property type="match status" value="1"/>
</dbReference>
<dbReference type="EMBL" id="DVIT01000031">
    <property type="protein sequence ID" value="HIS47685.1"/>
    <property type="molecule type" value="Genomic_DNA"/>
</dbReference>
<evidence type="ECO:0000256" key="4">
    <source>
        <dbReference type="ARBA" id="ARBA00023136"/>
    </source>
</evidence>
<comment type="subcellular location">
    <subcellularLocation>
        <location evidence="1">Membrane</location>
        <topology evidence="1">Multi-pass membrane protein</topology>
    </subcellularLocation>
</comment>
<comment type="caution">
    <text evidence="7">The sequence shown here is derived from an EMBL/GenBank/DDBJ whole genome shotgun (WGS) entry which is preliminary data.</text>
</comment>
<dbReference type="Gene3D" id="2.40.50.140">
    <property type="entry name" value="Nucleic acid-binding proteins"/>
    <property type="match status" value="1"/>
</dbReference>
<proteinExistence type="predicted"/>
<evidence type="ECO:0000256" key="5">
    <source>
        <dbReference type="SAM" id="Phobius"/>
    </source>
</evidence>
<dbReference type="InterPro" id="IPR012340">
    <property type="entry name" value="NA-bd_OB-fold"/>
</dbReference>